<dbReference type="InterPro" id="IPR025277">
    <property type="entry name" value="Apiosidase-like_cat_dom"/>
</dbReference>
<accession>A0A1T5M7E0</accession>
<name>A0A1T5M7E0_9BACT</name>
<dbReference type="RefSeq" id="WP_079689188.1">
    <property type="nucleotide sequence ID" value="NZ_FUZU01000003.1"/>
</dbReference>
<feature type="domain" description="Apiosidase-like catalytic" evidence="1">
    <location>
        <begin position="130"/>
        <end position="467"/>
    </location>
</feature>
<evidence type="ECO:0000259" key="2">
    <source>
        <dbReference type="Pfam" id="PF16586"/>
    </source>
</evidence>
<dbReference type="PANTHER" id="PTHR37836">
    <property type="entry name" value="LMO1036 PROTEIN"/>
    <property type="match status" value="1"/>
</dbReference>
<evidence type="ECO:0000313" key="3">
    <source>
        <dbReference type="EMBL" id="SKC84156.1"/>
    </source>
</evidence>
<dbReference type="OrthoDB" id="59486at2"/>
<dbReference type="InterPro" id="IPR032260">
    <property type="entry name" value="DUF5060"/>
</dbReference>
<reference evidence="3 4" key="1">
    <citation type="submission" date="2017-02" db="EMBL/GenBank/DDBJ databases">
        <authorList>
            <person name="Peterson S.W."/>
        </authorList>
    </citation>
    <scope>NUCLEOTIDE SEQUENCE [LARGE SCALE GENOMIC DNA]</scope>
    <source>
        <strain evidence="3 4">DSM 25262</strain>
    </source>
</reference>
<feature type="domain" description="DUF5060" evidence="2">
    <location>
        <begin position="27"/>
        <end position="94"/>
    </location>
</feature>
<dbReference type="EMBL" id="FUZU01000003">
    <property type="protein sequence ID" value="SKC84156.1"/>
    <property type="molecule type" value="Genomic_DNA"/>
</dbReference>
<dbReference type="Gene3D" id="3.20.20.80">
    <property type="entry name" value="Glycosidases"/>
    <property type="match status" value="1"/>
</dbReference>
<evidence type="ECO:0008006" key="5">
    <source>
        <dbReference type="Google" id="ProtNLM"/>
    </source>
</evidence>
<dbReference type="InterPro" id="IPR013783">
    <property type="entry name" value="Ig-like_fold"/>
</dbReference>
<evidence type="ECO:0000259" key="1">
    <source>
        <dbReference type="Pfam" id="PF13204"/>
    </source>
</evidence>
<dbReference type="PANTHER" id="PTHR37836:SF3">
    <property type="entry name" value="ENDOGLUCANASE"/>
    <property type="match status" value="1"/>
</dbReference>
<dbReference type="Pfam" id="PF16586">
    <property type="entry name" value="DUF5060"/>
    <property type="match status" value="1"/>
</dbReference>
<sequence>MKNCRFILIVYIIFTQCGPKDQIIPHIPQWTTYEITLTSQNIYKNPYTDIDIWAVFTNNRGDSLKRPAFWDGDKYWKIRFTPPDTATVWSWTTYTSGNDAGLSRQHGKLKSVVYTGNNTLLKHGLLRISPEKRNIVHHDGTPFLVIGDTPWAIPFRATTDQVKIYANDRKQKGYNTALLMSVQPDRYAEGPEARDSIFGFDRAFEDLPQGHLNILKPDYFQYLDSLMTILVDHGIVPVYQPVFHGFGWKGKTVLGTTAVPEEYARYCKYLIARYGSMPACWLVSADGTGLDPGVEPGGIAIEAWDCYRQPTGIHYNPADNYLAPWAQDDSTKCFHYNRSHQAEPWLDFQWAQSGHEGKHILYKVEEMYSNKPVKAVLNGEPTYEGMGGGTLGLGWWQGEEAWTQLMHGGTMGVVYGAAGLWQWKVKPDEAGWDTWTDQPVSWREAIHLEGSKYVGFVSKAFQHFDFTDMEKRFDLTEGNKPLLAKEGTFYIAYLAEGGAITIRNIPANLPHHWFNPKTGAFVNVRTSRQENTFIAPDNNPWVLIVGERKL</sequence>
<gene>
    <name evidence="3" type="ORF">SAMN05660236_4688</name>
</gene>
<dbReference type="Proteomes" id="UP000190961">
    <property type="component" value="Unassembled WGS sequence"/>
</dbReference>
<protein>
    <recommendedName>
        <fullName evidence="5">Collagen-binding domain of a collagenase</fullName>
    </recommendedName>
</protein>
<dbReference type="Gene3D" id="2.60.40.10">
    <property type="entry name" value="Immunoglobulins"/>
    <property type="match status" value="1"/>
</dbReference>
<keyword evidence="4" id="KW-1185">Reference proteome</keyword>
<dbReference type="Pfam" id="PF13204">
    <property type="entry name" value="Apiosidase"/>
    <property type="match status" value="1"/>
</dbReference>
<dbReference type="STRING" id="688867.SAMN05660236_4688"/>
<evidence type="ECO:0000313" key="4">
    <source>
        <dbReference type="Proteomes" id="UP000190961"/>
    </source>
</evidence>
<proteinExistence type="predicted"/>
<dbReference type="AlphaFoldDB" id="A0A1T5M7E0"/>
<organism evidence="3 4">
    <name type="scientific">Ohtaekwangia koreensis</name>
    <dbReference type="NCBI Taxonomy" id="688867"/>
    <lineage>
        <taxon>Bacteria</taxon>
        <taxon>Pseudomonadati</taxon>
        <taxon>Bacteroidota</taxon>
        <taxon>Cytophagia</taxon>
        <taxon>Cytophagales</taxon>
        <taxon>Fulvivirgaceae</taxon>
        <taxon>Ohtaekwangia</taxon>
    </lineage>
</organism>